<organism evidence="3 4">
    <name type="scientific">Deinococcus hohokamensis</name>
    <dbReference type="NCBI Taxonomy" id="309883"/>
    <lineage>
        <taxon>Bacteria</taxon>
        <taxon>Thermotogati</taxon>
        <taxon>Deinococcota</taxon>
        <taxon>Deinococci</taxon>
        <taxon>Deinococcales</taxon>
        <taxon>Deinococcaceae</taxon>
        <taxon>Deinococcus</taxon>
    </lineage>
</organism>
<sequence>MNATAVQDRSALAPPAESSSGANASPPNLKMTEKVKVTFQLPRADLELLQAIAAEDAVSVTEALRRAIRTEVMLRKQFEEGFRLVLVSADKKTQRELVRW</sequence>
<protein>
    <submittedName>
        <fullName evidence="3">Ribbon-helix-helix protein, CopG family</fullName>
    </submittedName>
</protein>
<feature type="domain" description="Ribbon-helix-helix protein CopG" evidence="2">
    <location>
        <begin position="36"/>
        <end position="71"/>
    </location>
</feature>
<reference evidence="4" key="1">
    <citation type="journal article" date="2019" name="Int. J. Syst. Evol. Microbiol.">
        <title>The Global Catalogue of Microorganisms (GCM) 10K type strain sequencing project: providing services to taxonomists for standard genome sequencing and annotation.</title>
        <authorList>
            <consortium name="The Broad Institute Genomics Platform"/>
            <consortium name="The Broad Institute Genome Sequencing Center for Infectious Disease"/>
            <person name="Wu L."/>
            <person name="Ma J."/>
        </authorList>
    </citation>
    <scope>NUCLEOTIDE SEQUENCE [LARGE SCALE GENOMIC DNA]</scope>
    <source>
        <strain evidence="4">CCUG 55995</strain>
    </source>
</reference>
<evidence type="ECO:0000313" key="3">
    <source>
        <dbReference type="EMBL" id="MFC4636979.1"/>
    </source>
</evidence>
<dbReference type="Pfam" id="PF01402">
    <property type="entry name" value="RHH_1"/>
    <property type="match status" value="1"/>
</dbReference>
<dbReference type="RefSeq" id="WP_380060016.1">
    <property type="nucleotide sequence ID" value="NZ_JBHSEI010000001.1"/>
</dbReference>
<evidence type="ECO:0000256" key="1">
    <source>
        <dbReference type="SAM" id="MobiDB-lite"/>
    </source>
</evidence>
<dbReference type="InterPro" id="IPR002145">
    <property type="entry name" value="CopG"/>
</dbReference>
<feature type="compositionally biased region" description="Polar residues" evidence="1">
    <location>
        <begin position="17"/>
        <end position="26"/>
    </location>
</feature>
<gene>
    <name evidence="3" type="ORF">ACFO0D_01375</name>
</gene>
<accession>A0ABV9I683</accession>
<comment type="caution">
    <text evidence="3">The sequence shown here is derived from an EMBL/GenBank/DDBJ whole genome shotgun (WGS) entry which is preliminary data.</text>
</comment>
<proteinExistence type="predicted"/>
<evidence type="ECO:0000259" key="2">
    <source>
        <dbReference type="Pfam" id="PF01402"/>
    </source>
</evidence>
<name>A0ABV9I683_9DEIO</name>
<dbReference type="Proteomes" id="UP001595952">
    <property type="component" value="Unassembled WGS sequence"/>
</dbReference>
<dbReference type="EMBL" id="JBHSEI010000001">
    <property type="protein sequence ID" value="MFC4636979.1"/>
    <property type="molecule type" value="Genomic_DNA"/>
</dbReference>
<feature type="region of interest" description="Disordered" evidence="1">
    <location>
        <begin position="1"/>
        <end position="29"/>
    </location>
</feature>
<keyword evidence="4" id="KW-1185">Reference proteome</keyword>
<evidence type="ECO:0000313" key="4">
    <source>
        <dbReference type="Proteomes" id="UP001595952"/>
    </source>
</evidence>